<feature type="compositionally biased region" description="Polar residues" evidence="1">
    <location>
        <begin position="664"/>
        <end position="678"/>
    </location>
</feature>
<dbReference type="InterPro" id="IPR048689">
    <property type="entry name" value="GP350_N_B_dom_herpes"/>
</dbReference>
<dbReference type="Gene3D" id="2.60.40.2810">
    <property type="match status" value="1"/>
</dbReference>
<feature type="compositionally biased region" description="Polar residues" evidence="1">
    <location>
        <begin position="522"/>
        <end position="538"/>
    </location>
</feature>
<feature type="compositionally biased region" description="Polar residues" evidence="1">
    <location>
        <begin position="619"/>
        <end position="655"/>
    </location>
</feature>
<dbReference type="Pfam" id="PF20676">
    <property type="entry name" value="Herpes_gp350_B"/>
    <property type="match status" value="1"/>
</dbReference>
<proteinExistence type="predicted"/>
<evidence type="ECO:0000313" key="5">
    <source>
        <dbReference type="EMBL" id="AAK95434.1"/>
    </source>
</evidence>
<dbReference type="OrthoDB" id="30096at10239"/>
<evidence type="ECO:0000259" key="3">
    <source>
        <dbReference type="Pfam" id="PF05109"/>
    </source>
</evidence>
<protein>
    <submittedName>
        <fullName evidence="5">Gp350</fullName>
    </submittedName>
</protein>
<feature type="compositionally biased region" description="Low complexity" evidence="1">
    <location>
        <begin position="539"/>
        <end position="558"/>
    </location>
</feature>
<dbReference type="Pfam" id="PF20678">
    <property type="entry name" value="HV_Gp350_C-term"/>
    <property type="match status" value="1"/>
</dbReference>
<feature type="transmembrane region" description="Helical" evidence="2">
    <location>
        <begin position="738"/>
        <end position="760"/>
    </location>
</feature>
<evidence type="ECO:0000256" key="2">
    <source>
        <dbReference type="SAM" id="Phobius"/>
    </source>
</evidence>
<reference evidence="5 6" key="4">
    <citation type="journal article" date="2000" name="J. Virol.">
        <title>Structural, functional, and genetic comparisons of Epstein-Barr virus nuclear antigen 3A, 3B, and 3C homologues encoded by the rhesus lymphocryptovirus.</title>
        <authorList>
            <person name="Jiang H."/>
            <person name="Cho Y.G."/>
            <person name="Wang F."/>
        </authorList>
    </citation>
    <scope>NUCLEOTIDE SEQUENCE [LARGE SCALE GENOMIC DNA]</scope>
    <source>
        <strain evidence="5 6">LCL8664</strain>
    </source>
</reference>
<dbReference type="Gene3D" id="2.60.40.2820">
    <property type="match status" value="1"/>
</dbReference>
<keyword evidence="2" id="KW-0812">Transmembrane</keyword>
<evidence type="ECO:0000256" key="1">
    <source>
        <dbReference type="SAM" id="MobiDB-lite"/>
    </source>
</evidence>
<feature type="compositionally biased region" description="Low complexity" evidence="1">
    <location>
        <begin position="448"/>
        <end position="517"/>
    </location>
</feature>
<keyword evidence="2" id="KW-0472">Membrane</keyword>
<dbReference type="EMBL" id="AY037858">
    <property type="protein sequence ID" value="AAK95434.1"/>
    <property type="molecule type" value="Genomic_DNA"/>
</dbReference>
<sequence>MEAAFLLCQYTLQSVFHFAGEDPGFFNIEMLQFPFYPKCEVCTADVNISIVFKVGEANRHLDLYFGPITPITQNIYQPLHASGGIENVTSLFSLELLGARTMALTMRSIIFPINVSRDEEHVSMEALYIYFLDAFDILWCQRVQMKEPVYLIPKKMPPVVWNHCNSTNITAVVRAQGMDISVPISLPTMPLATKFSLHMEMTSEGIDMLCRNEGDPISPVLPGNNNFAIKCDGDKPHFASAGVLTPASPSTTPAPIGGYVYNLTLMPRPVPRFLGNESTLYIMYTEDPDSEHGDFCLKAPIMFSDKLPTIQDMPAQTQVVLYTGQNATYQLQMAPLENNTAPNVTVTAFWAWANDTSKDFKCKWMLHTNNQQPVGCERMAGQFLSNRTFELTVEVDNITSKTLIISRAATNVTAVAYQVTFTKAPDPVTSAPTRQPEDPTLTTPTGMTSPNVTSPTSVSTTPNATSPTSVSTTPNATSPTSVSTTPNDTSPTTVVSGSTSVATSPPSGATSPNATSPKPASISPTPGVTETPSVITNTPYPSSIGPSSSPGSGLTSPPRTNYTPRVNSTSVTPPLTSTHETGSKNITETTPEAPNTNHVSTASPTPPPGTTGQTAGPGNSSTSPEPGATKVTTILPAQNATSPSATSSQETTVPTGTPAGGKANVTTEPGSGGSTQLPTGGGNSATTVYNATTPPPPTNSSTLRPRWTSTGPPATTTQATVPVPPTIKPEGSNLSMLVLQWASLGVLTLLLLLVISDCAFRRSSSRIHTYTHPPYDDEFETAV</sequence>
<reference evidence="5 6" key="5">
    <citation type="journal article" date="2002" name="J. Virol.">
        <title>Complete nucleotide sequence of the rhesus lymphocryptovirus: genetic validation for an Epstein-Barr virus animal model.</title>
        <authorList>
            <person name="Rivailler P."/>
            <person name="Jiang H."/>
            <person name="Cho Y.G."/>
            <person name="Quink C."/>
            <person name="Wang F."/>
        </authorList>
    </citation>
    <scope>NUCLEOTIDE SEQUENCE [LARGE SCALE GENOMIC DNA]</scope>
    <source>
        <strain evidence="5 6">LCL8664</strain>
    </source>
</reference>
<evidence type="ECO:0000313" key="6">
    <source>
        <dbReference type="Proteomes" id="UP000201521"/>
    </source>
</evidence>
<dbReference type="GeneID" id="2949805"/>
<evidence type="ECO:0000259" key="4">
    <source>
        <dbReference type="Pfam" id="PF20676"/>
    </source>
</evidence>
<dbReference type="Pfam" id="PF05109">
    <property type="entry name" value="Herpes_gp350_A"/>
    <property type="match status" value="1"/>
</dbReference>
<reference evidence="5 6" key="1">
    <citation type="journal article" date="1996" name="J. Virol.">
        <title>Comparative analysis identifies conserved tumor necrosis factor receptor-associated factor 3 binding sites in the human and simian Epstein-Barr virus oncogene LMP1.</title>
        <authorList>
            <person name="Franken M."/>
            <person name="Devergne O."/>
            <person name="Rosenzweig M."/>
            <person name="Annis B."/>
            <person name="Kieff E."/>
            <person name="Wang F."/>
        </authorList>
    </citation>
    <scope>NUCLEOTIDE SEQUENCE [LARGE SCALE GENOMIC DNA]</scope>
    <source>
        <strain evidence="5 6">LCL8664</strain>
    </source>
</reference>
<feature type="compositionally biased region" description="Polar residues" evidence="1">
    <location>
        <begin position="559"/>
        <end position="599"/>
    </location>
</feature>
<accession>O91331</accession>
<dbReference type="Proteomes" id="UP000201521">
    <property type="component" value="Segment"/>
</dbReference>
<dbReference type="KEGG" id="vg:2949805"/>
<dbReference type="InterPro" id="IPR048700">
    <property type="entry name" value="GP350_N_A_dom_herpes_sf"/>
</dbReference>
<dbReference type="RefSeq" id="YP_067963.1">
    <property type="nucleotide sequence ID" value="NC_006146.1"/>
</dbReference>
<reference evidence="5 6" key="3">
    <citation type="journal article" date="2000" name="J. Clin. Microbiol.">
        <title>Cloning of the rhesus lymphocryptovirus viral capsid antigen and Epstein-Barr virus-encoded small RNA homologues and use in diagnosis of acute and persistent infections.</title>
        <authorList>
            <person name="Rao P."/>
            <person name="Jiang H."/>
            <person name="Wang F."/>
        </authorList>
    </citation>
    <scope>NUCLEOTIDE SEQUENCE [LARGE SCALE GENOMIC DNA]</scope>
    <source>
        <strain evidence="5 6">LCL8664</strain>
    </source>
</reference>
<organism evidence="5 6">
    <name type="scientific">Macacine gammaherpesvirus 4</name>
    <name type="common">Rhesus lymphocryptovirus</name>
    <dbReference type="NCBI Taxonomy" id="45455"/>
    <lineage>
        <taxon>Viruses</taxon>
        <taxon>Duplodnaviria</taxon>
        <taxon>Heunggongvirae</taxon>
        <taxon>Peploviricota</taxon>
        <taxon>Herviviricetes</taxon>
        <taxon>Herpesvirales</taxon>
        <taxon>Orthoherpesviridae</taxon>
        <taxon>Gammaherpesvirinae</taxon>
        <taxon>Lymphocryptovirus</taxon>
        <taxon>Lymphocryptovirus macacinegamma4</taxon>
    </lineage>
</organism>
<feature type="domain" description="Envelope glycoprotein GP350 N-terminal B" evidence="4">
    <location>
        <begin position="160"/>
        <end position="308"/>
    </location>
</feature>
<dbReference type="InterPro" id="IPR048698">
    <property type="entry name" value="GP350_C_dom_herpes_sf"/>
</dbReference>
<keyword evidence="6" id="KW-1185">Reference proteome</keyword>
<feature type="domain" description="Envelope glycoprotein GP350 N-terminal A" evidence="3">
    <location>
        <begin position="1"/>
        <end position="158"/>
    </location>
</feature>
<name>O91331_9GAMA</name>
<dbReference type="Gene3D" id="2.60.40.2800">
    <property type="match status" value="1"/>
</dbReference>
<feature type="region of interest" description="Disordered" evidence="1">
    <location>
        <begin position="425"/>
        <end position="726"/>
    </location>
</feature>
<keyword evidence="2" id="KW-1133">Transmembrane helix</keyword>
<reference evidence="5 6" key="2">
    <citation type="journal article" date="1999" name="J. Virol.">
        <title>Strong selective pressure for evolution of an Epstein-Barr virus LMP2B homologue in the rhesus lymphocryptovirus.</title>
        <authorList>
            <person name="Rivailler P."/>
            <person name="Quink C."/>
            <person name="Wang F."/>
        </authorList>
    </citation>
    <scope>NUCLEOTIDE SEQUENCE [LARGE SCALE GENOMIC DNA]</scope>
    <source>
        <strain evidence="5 6">LCL8664</strain>
    </source>
</reference>
<feature type="compositionally biased region" description="Low complexity" evidence="1">
    <location>
        <begin position="708"/>
        <end position="721"/>
    </location>
</feature>
<dbReference type="InterPro" id="IPR007796">
    <property type="entry name" value="GP350_N_A_dom_herpes"/>
</dbReference>